<dbReference type="RefSeq" id="WP_065447564.1">
    <property type="nucleotide sequence ID" value="NZ_LVEN01000001.1"/>
</dbReference>
<evidence type="ECO:0000256" key="7">
    <source>
        <dbReference type="SAM" id="Phobius"/>
    </source>
</evidence>
<dbReference type="EMBL" id="LVEN01000001">
    <property type="protein sequence ID" value="OCB78240.1"/>
    <property type="molecule type" value="Genomic_DNA"/>
</dbReference>
<protein>
    <recommendedName>
        <fullName evidence="8">YetF C-terminal domain-containing protein</fullName>
    </recommendedName>
</protein>
<feature type="domain" description="YetF C-terminal" evidence="8">
    <location>
        <begin position="105"/>
        <end position="183"/>
    </location>
</feature>
<keyword evidence="6 7" id="KW-0472">Membrane</keyword>
<feature type="transmembrane region" description="Helical" evidence="7">
    <location>
        <begin position="23"/>
        <end position="45"/>
    </location>
</feature>
<evidence type="ECO:0000256" key="1">
    <source>
        <dbReference type="ARBA" id="ARBA00004651"/>
    </source>
</evidence>
<evidence type="ECO:0000256" key="3">
    <source>
        <dbReference type="ARBA" id="ARBA00022475"/>
    </source>
</evidence>
<evidence type="ECO:0000313" key="9">
    <source>
        <dbReference type="EMBL" id="OCB78240.1"/>
    </source>
</evidence>
<evidence type="ECO:0000313" key="10">
    <source>
        <dbReference type="Proteomes" id="UP000093343"/>
    </source>
</evidence>
<dbReference type="PANTHER" id="PTHR34582:SF6">
    <property type="entry name" value="UPF0702 TRANSMEMBRANE PROTEIN YCAP"/>
    <property type="match status" value="1"/>
</dbReference>
<keyword evidence="10" id="KW-1185">Reference proteome</keyword>
<evidence type="ECO:0000259" key="8">
    <source>
        <dbReference type="Pfam" id="PF04239"/>
    </source>
</evidence>
<comment type="similarity">
    <text evidence="2">Belongs to the UPF0702 family.</text>
</comment>
<feature type="transmembrane region" description="Helical" evidence="7">
    <location>
        <begin position="52"/>
        <end position="72"/>
    </location>
</feature>
<name>A0ABX2XPP3_9FLAO</name>
<dbReference type="Proteomes" id="UP000093343">
    <property type="component" value="Unassembled WGS sequence"/>
</dbReference>
<keyword evidence="5 7" id="KW-1133">Transmembrane helix</keyword>
<keyword evidence="3" id="KW-1003">Cell membrane</keyword>
<dbReference type="Gene3D" id="3.30.240.20">
    <property type="entry name" value="bsu07140 like domains"/>
    <property type="match status" value="1"/>
</dbReference>
<evidence type="ECO:0000256" key="6">
    <source>
        <dbReference type="ARBA" id="ARBA00023136"/>
    </source>
</evidence>
<evidence type="ECO:0000256" key="4">
    <source>
        <dbReference type="ARBA" id="ARBA00022692"/>
    </source>
</evidence>
<comment type="caution">
    <text evidence="9">The sequence shown here is derived from an EMBL/GenBank/DDBJ whole genome shotgun (WGS) entry which is preliminary data.</text>
</comment>
<comment type="subcellular location">
    <subcellularLocation>
        <location evidence="1">Cell membrane</location>
        <topology evidence="1">Multi-pass membrane protein</topology>
    </subcellularLocation>
</comment>
<keyword evidence="4 7" id="KW-0812">Transmembrane</keyword>
<evidence type="ECO:0000256" key="5">
    <source>
        <dbReference type="ARBA" id="ARBA00022989"/>
    </source>
</evidence>
<dbReference type="Pfam" id="PF04239">
    <property type="entry name" value="DUF421"/>
    <property type="match status" value="1"/>
</dbReference>
<dbReference type="PANTHER" id="PTHR34582">
    <property type="entry name" value="UPF0702 TRANSMEMBRANE PROTEIN YCAP"/>
    <property type="match status" value="1"/>
</dbReference>
<dbReference type="InterPro" id="IPR007353">
    <property type="entry name" value="DUF421"/>
</dbReference>
<organism evidence="9 10">
    <name type="scientific">Flavobacterium piscis</name>
    <dbReference type="NCBI Taxonomy" id="1114874"/>
    <lineage>
        <taxon>Bacteria</taxon>
        <taxon>Pseudomonadati</taxon>
        <taxon>Bacteroidota</taxon>
        <taxon>Flavobacteriia</taxon>
        <taxon>Flavobacteriales</taxon>
        <taxon>Flavobacteriaceae</taxon>
        <taxon>Flavobacterium</taxon>
    </lineage>
</organism>
<sequence>MDKDDIKIDDWYRILFGEAPPEIIVEVAIRSIVLYMALIIVVRLLGKRTNSILTITERAVFITLGAIVAMPMHGPTHGIVIGVVVLLTILVLQRSLTRSFFISRSWEKLMQGRLAILIKDSVIDIGQLEKHFISRQQLFELLREKEIRHLGQVKRAYIEACGTVSIYKHKEVKPGLSILPVKDIDIIITKDENHNACTWCGTVVEKDYKTECPKCGHNNWVKPSKEFIKDG</sequence>
<accession>A0ABX2XPP3</accession>
<dbReference type="InterPro" id="IPR023090">
    <property type="entry name" value="UPF0702_alpha/beta_dom_sf"/>
</dbReference>
<evidence type="ECO:0000256" key="2">
    <source>
        <dbReference type="ARBA" id="ARBA00006448"/>
    </source>
</evidence>
<gene>
    <name evidence="9" type="ORF">FLP_00600</name>
</gene>
<reference evidence="10" key="1">
    <citation type="submission" date="2016-03" db="EMBL/GenBank/DDBJ databases">
        <title>Draft genome sequence of Paenibacillus glacialis DSM 22343.</title>
        <authorList>
            <person name="Shin S.-K."/>
            <person name="Yi H."/>
        </authorList>
    </citation>
    <scope>NUCLEOTIDE SEQUENCE [LARGE SCALE GENOMIC DNA]</scope>
    <source>
        <strain evidence="10">CCUG 60099</strain>
    </source>
</reference>
<proteinExistence type="inferred from homology"/>